<dbReference type="CDD" id="cd05297">
    <property type="entry name" value="GH4_alpha_glucosidase_galactosidase"/>
    <property type="match status" value="1"/>
</dbReference>
<dbReference type="NCBIfam" id="NF011657">
    <property type="entry name" value="PRK15076.1"/>
    <property type="match status" value="1"/>
</dbReference>
<dbReference type="GO" id="GO:0004553">
    <property type="term" value="F:hydrolase activity, hydrolyzing O-glycosyl compounds"/>
    <property type="evidence" value="ECO:0007669"/>
    <property type="project" value="InterPro"/>
</dbReference>
<dbReference type="Proteomes" id="UP000070163">
    <property type="component" value="Unassembled WGS sequence"/>
</dbReference>
<evidence type="ECO:0000313" key="9">
    <source>
        <dbReference type="EMBL" id="KXA91224.1"/>
    </source>
</evidence>
<dbReference type="PRINTS" id="PR00732">
    <property type="entry name" value="GLHYDRLASE4"/>
</dbReference>
<dbReference type="SUPFAM" id="SSF56327">
    <property type="entry name" value="LDH C-terminal domain-like"/>
    <property type="match status" value="1"/>
</dbReference>
<name>A0A133UAJ6_9EURY</name>
<reference evidence="9 10" key="1">
    <citation type="journal article" date="2016" name="Sci. Rep.">
        <title>Metabolic traits of an uncultured archaeal lineage -MSBL1- from brine pools of the Red Sea.</title>
        <authorList>
            <person name="Mwirichia R."/>
            <person name="Alam I."/>
            <person name="Rashid M."/>
            <person name="Vinu M."/>
            <person name="Ba-Alawi W."/>
            <person name="Anthony Kamau A."/>
            <person name="Kamanda Ngugi D."/>
            <person name="Goker M."/>
            <person name="Klenk H.P."/>
            <person name="Bajic V."/>
            <person name="Stingl U."/>
        </authorList>
    </citation>
    <scope>NUCLEOTIDE SEQUENCE [LARGE SCALE GENOMIC DNA]</scope>
    <source>
        <strain evidence="9">SCGC-AAA259A05</strain>
    </source>
</reference>
<evidence type="ECO:0000256" key="2">
    <source>
        <dbReference type="ARBA" id="ARBA00010141"/>
    </source>
</evidence>
<dbReference type="PANTHER" id="PTHR32092">
    <property type="entry name" value="6-PHOSPHO-BETA-GLUCOSIDASE-RELATED"/>
    <property type="match status" value="1"/>
</dbReference>
<evidence type="ECO:0000256" key="1">
    <source>
        <dbReference type="ARBA" id="ARBA00001911"/>
    </source>
</evidence>
<keyword evidence="5" id="KW-0520">NAD</keyword>
<organism evidence="9 10">
    <name type="scientific">candidate division MSBL1 archaeon SCGC-AAA259A05</name>
    <dbReference type="NCBI Taxonomy" id="1698259"/>
    <lineage>
        <taxon>Archaea</taxon>
        <taxon>Methanobacteriati</taxon>
        <taxon>Methanobacteriota</taxon>
        <taxon>candidate division MSBL1</taxon>
    </lineage>
</organism>
<dbReference type="Gene3D" id="3.90.110.10">
    <property type="entry name" value="Lactate dehydrogenase/glycoside hydrolase, family 4, C-terminal"/>
    <property type="match status" value="1"/>
</dbReference>
<dbReference type="Pfam" id="PF11975">
    <property type="entry name" value="Glyco_hydro_4C"/>
    <property type="match status" value="1"/>
</dbReference>
<keyword evidence="4 9" id="KW-0378">Hydrolase</keyword>
<dbReference type="InterPro" id="IPR001088">
    <property type="entry name" value="Glyco_hydro_4"/>
</dbReference>
<feature type="domain" description="Glycosyl hydrolase family 4 C-terminal" evidence="8">
    <location>
        <begin position="193"/>
        <end position="421"/>
    </location>
</feature>
<dbReference type="InterPro" id="IPR036291">
    <property type="entry name" value="NAD(P)-bd_dom_sf"/>
</dbReference>
<keyword evidence="7" id="KW-0326">Glycosidase</keyword>
<gene>
    <name evidence="9" type="ORF">AKJ57_01990</name>
</gene>
<keyword evidence="6" id="KW-0464">Manganese</keyword>
<sequence>MTKILILGAGSFFTFKWIRDILNTPSPSEGTFALVDIDPQRLSTSRKMAEKMVEERNAEGWKVESATERERLMEESDFIINTIEASGVDTVKYDYEIPKKYGVDQCIGDTVGPGGVMKALRTAPSWIDILRDAEQLSPNALILNYTNPMAMITLAATETTELSVVGLCHSVQNTSRQLAEYAGVPYEEMRWKCGGINHMSWFTELTHKGTNLYPKLRKKAQNPQIYRKDPVRFETMLQLGYFPTESSGHFSEYVPYFRKRLELIEEYCGTEYKGGSGFYAKNWPEWRKAKDKTMRKWIKGEKIGEEELENTPLEEKDLDLSWRSQEYASYIIEANTTDRPFIFHGNVKNTGLIENLPKDGIVEVPVVVDGSEFHPCRFGRLPEHLASLNRSNMSVQRLVIESILESDREKAIRAMMMDPLTAAVGSLKEIRDMANELFEAEKDYLPDYLRDS</sequence>
<comment type="similarity">
    <text evidence="2">Belongs to the glycosyl hydrolase 4 family.</text>
</comment>
<dbReference type="AlphaFoldDB" id="A0A133UAJ6"/>
<dbReference type="GO" id="GO:0046872">
    <property type="term" value="F:metal ion binding"/>
    <property type="evidence" value="ECO:0007669"/>
    <property type="project" value="UniProtKB-KW"/>
</dbReference>
<comment type="cofactor">
    <cofactor evidence="1">
        <name>NAD(+)</name>
        <dbReference type="ChEBI" id="CHEBI:57540"/>
    </cofactor>
</comment>
<dbReference type="InterPro" id="IPR015955">
    <property type="entry name" value="Lactate_DH/Glyco_Ohase_4_C"/>
</dbReference>
<dbReference type="InterPro" id="IPR022616">
    <property type="entry name" value="Glyco_hydro_4_C"/>
</dbReference>
<dbReference type="PATRIC" id="fig|1698259.3.peg.410"/>
<evidence type="ECO:0000256" key="6">
    <source>
        <dbReference type="ARBA" id="ARBA00023211"/>
    </source>
</evidence>
<evidence type="ECO:0000313" key="10">
    <source>
        <dbReference type="Proteomes" id="UP000070163"/>
    </source>
</evidence>
<dbReference type="SUPFAM" id="SSF51735">
    <property type="entry name" value="NAD(P)-binding Rossmann-fold domains"/>
    <property type="match status" value="1"/>
</dbReference>
<keyword evidence="3" id="KW-0479">Metal-binding</keyword>
<evidence type="ECO:0000259" key="8">
    <source>
        <dbReference type="Pfam" id="PF11975"/>
    </source>
</evidence>
<evidence type="ECO:0000256" key="7">
    <source>
        <dbReference type="ARBA" id="ARBA00023295"/>
    </source>
</evidence>
<evidence type="ECO:0000256" key="5">
    <source>
        <dbReference type="ARBA" id="ARBA00023027"/>
    </source>
</evidence>
<evidence type="ECO:0000256" key="4">
    <source>
        <dbReference type="ARBA" id="ARBA00022801"/>
    </source>
</evidence>
<dbReference type="PANTHER" id="PTHR32092:SF6">
    <property type="entry name" value="ALPHA-GALACTOSIDASE"/>
    <property type="match status" value="1"/>
</dbReference>
<dbReference type="GO" id="GO:0016616">
    <property type="term" value="F:oxidoreductase activity, acting on the CH-OH group of donors, NAD or NADP as acceptor"/>
    <property type="evidence" value="ECO:0007669"/>
    <property type="project" value="InterPro"/>
</dbReference>
<proteinExistence type="inferred from homology"/>
<accession>A0A133UAJ6</accession>
<dbReference type="GO" id="GO:0005975">
    <property type="term" value="P:carbohydrate metabolic process"/>
    <property type="evidence" value="ECO:0007669"/>
    <property type="project" value="InterPro"/>
</dbReference>
<dbReference type="Pfam" id="PF02056">
    <property type="entry name" value="Glyco_hydro_4"/>
    <property type="match status" value="1"/>
</dbReference>
<protein>
    <submittedName>
        <fullName evidence="9">Glycoside hydrolase family 4</fullName>
    </submittedName>
</protein>
<comment type="caution">
    <text evidence="9">The sequence shown here is derived from an EMBL/GenBank/DDBJ whole genome shotgun (WGS) entry which is preliminary data.</text>
</comment>
<dbReference type="Gene3D" id="3.40.50.720">
    <property type="entry name" value="NAD(P)-binding Rossmann-like Domain"/>
    <property type="match status" value="1"/>
</dbReference>
<keyword evidence="10" id="KW-1185">Reference proteome</keyword>
<evidence type="ECO:0000256" key="3">
    <source>
        <dbReference type="ARBA" id="ARBA00022723"/>
    </source>
</evidence>
<dbReference type="EMBL" id="LHXJ01000016">
    <property type="protein sequence ID" value="KXA91224.1"/>
    <property type="molecule type" value="Genomic_DNA"/>
</dbReference>